<gene>
    <name evidence="1" type="ORF">PAUS00366_LOCUS22379</name>
</gene>
<organism evidence="1">
    <name type="scientific">Pseudo-nitzschia australis</name>
    <dbReference type="NCBI Taxonomy" id="44445"/>
    <lineage>
        <taxon>Eukaryota</taxon>
        <taxon>Sar</taxon>
        <taxon>Stramenopiles</taxon>
        <taxon>Ochrophyta</taxon>
        <taxon>Bacillariophyta</taxon>
        <taxon>Bacillariophyceae</taxon>
        <taxon>Bacillariophycidae</taxon>
        <taxon>Bacillariales</taxon>
        <taxon>Bacillariaceae</taxon>
        <taxon>Pseudo-nitzschia</taxon>
    </lineage>
</organism>
<reference evidence="1" key="1">
    <citation type="submission" date="2021-01" db="EMBL/GenBank/DDBJ databases">
        <authorList>
            <person name="Corre E."/>
            <person name="Pelletier E."/>
            <person name="Niang G."/>
            <person name="Scheremetjew M."/>
            <person name="Finn R."/>
            <person name="Kale V."/>
            <person name="Holt S."/>
            <person name="Cochrane G."/>
            <person name="Meng A."/>
            <person name="Brown T."/>
            <person name="Cohen L."/>
        </authorList>
    </citation>
    <scope>NUCLEOTIDE SEQUENCE</scope>
    <source>
        <strain evidence="1">10249 10 AB</strain>
    </source>
</reference>
<name>A0A7S4AWS5_9STRA</name>
<sequence>MRTVNSQQRPYANGRPTLFRNIYDNRNNTISVICKKRFSKKMTKKKSKSVRFDEDVIVRQLVAPSTPCLTWLSRDDYVSIQHNVFMTLRLMNLRAHNSDSTKTNPHYCTRGLEDYSTEAAGALSFKAGVILRRKDRIRVTMAEQESQRLQANHANNFSNDVKMRDACLTRSNRMNGMRAIETSLYDSEAAMAIRAEDRKRQKQQPNSL</sequence>
<proteinExistence type="predicted"/>
<evidence type="ECO:0000313" key="1">
    <source>
        <dbReference type="EMBL" id="CAE0729594.1"/>
    </source>
</evidence>
<dbReference type="AlphaFoldDB" id="A0A7S4AWS5"/>
<accession>A0A7S4AWS5</accession>
<dbReference type="EMBL" id="HBIX01034262">
    <property type="protein sequence ID" value="CAE0729594.1"/>
    <property type="molecule type" value="Transcribed_RNA"/>
</dbReference>
<protein>
    <submittedName>
        <fullName evidence="1">Uncharacterized protein</fullName>
    </submittedName>
</protein>